<feature type="domain" description="Tyrosine-protein phosphatase" evidence="4">
    <location>
        <begin position="94"/>
        <end position="237"/>
    </location>
</feature>
<dbReference type="AlphaFoldDB" id="A0A0E2Z713"/>
<comment type="caution">
    <text evidence="6">The sequence shown here is derived from an EMBL/GenBank/DDBJ whole genome shotgun (WGS) entry which is preliminary data.</text>
</comment>
<keyword evidence="3" id="KW-0472">Membrane</keyword>
<dbReference type="Proteomes" id="UP000028839">
    <property type="component" value="Unassembled WGS sequence"/>
</dbReference>
<evidence type="ECO:0000313" key="6">
    <source>
        <dbReference type="EMBL" id="KFI19315.1"/>
    </source>
</evidence>
<dbReference type="Pfam" id="PF00782">
    <property type="entry name" value="DSPc"/>
    <property type="match status" value="1"/>
</dbReference>
<dbReference type="InterPro" id="IPR020422">
    <property type="entry name" value="TYR_PHOSPHATASE_DUAL_dom"/>
</dbReference>
<dbReference type="InterPro" id="IPR029021">
    <property type="entry name" value="Prot-tyrosine_phosphatase-like"/>
</dbReference>
<reference evidence="6 7" key="1">
    <citation type="submission" date="2014-07" db="EMBL/GenBank/DDBJ databases">
        <title>Comparative analysis of Nitrosococcus oceani genome inventories of strains from Pacific and Atlantic gyres.</title>
        <authorList>
            <person name="Lim C.K."/>
            <person name="Wang L."/>
            <person name="Sayavedra-Soto L.A."/>
            <person name="Klotz M.G."/>
        </authorList>
    </citation>
    <scope>NUCLEOTIDE SEQUENCE [LARGE SCALE GENOMIC DNA]</scope>
    <source>
        <strain evidence="6 7">C-27</strain>
    </source>
</reference>
<dbReference type="HOGENOM" id="CLU_1160124_0_0_6"/>
<keyword evidence="3" id="KW-1133">Transmembrane helix</keyword>
<evidence type="ECO:0000256" key="3">
    <source>
        <dbReference type="SAM" id="Phobius"/>
    </source>
</evidence>
<dbReference type="PANTHER" id="PTHR47216">
    <property type="match status" value="1"/>
</dbReference>
<organism evidence="6 7">
    <name type="scientific">Nitrosococcus oceani C-27</name>
    <dbReference type="NCBI Taxonomy" id="314279"/>
    <lineage>
        <taxon>Bacteria</taxon>
        <taxon>Pseudomonadati</taxon>
        <taxon>Pseudomonadota</taxon>
        <taxon>Gammaproteobacteria</taxon>
        <taxon>Chromatiales</taxon>
        <taxon>Chromatiaceae</taxon>
        <taxon>Nitrosococcus</taxon>
    </lineage>
</organism>
<accession>A0A0E2Z713</accession>
<dbReference type="GO" id="GO:0004721">
    <property type="term" value="F:phosphoprotein phosphatase activity"/>
    <property type="evidence" value="ECO:0007669"/>
    <property type="project" value="UniProtKB-KW"/>
</dbReference>
<evidence type="ECO:0000259" key="5">
    <source>
        <dbReference type="PROSITE" id="PS50056"/>
    </source>
</evidence>
<name>A0A0E2Z713_9GAMM</name>
<evidence type="ECO:0000256" key="1">
    <source>
        <dbReference type="ARBA" id="ARBA00022801"/>
    </source>
</evidence>
<dbReference type="PROSITE" id="PS50056">
    <property type="entry name" value="TYR_PHOSPHATASE_2"/>
    <property type="match status" value="1"/>
</dbReference>
<evidence type="ECO:0000313" key="7">
    <source>
        <dbReference type="Proteomes" id="UP000028839"/>
    </source>
</evidence>
<feature type="transmembrane region" description="Helical" evidence="3">
    <location>
        <begin position="14"/>
        <end position="34"/>
    </location>
</feature>
<evidence type="ECO:0000259" key="4">
    <source>
        <dbReference type="PROSITE" id="PS50054"/>
    </source>
</evidence>
<dbReference type="SUPFAM" id="SSF52799">
    <property type="entry name" value="(Phosphotyrosine protein) phosphatases II"/>
    <property type="match status" value="1"/>
</dbReference>
<feature type="transmembrane region" description="Helical" evidence="3">
    <location>
        <begin position="40"/>
        <end position="60"/>
    </location>
</feature>
<dbReference type="PROSITE" id="PS50054">
    <property type="entry name" value="TYR_PHOSPHATASE_DUAL"/>
    <property type="match status" value="1"/>
</dbReference>
<feature type="domain" description="Tyrosine specific protein phosphatases" evidence="5">
    <location>
        <begin position="157"/>
        <end position="226"/>
    </location>
</feature>
<dbReference type="SMART" id="SM00195">
    <property type="entry name" value="DSPc"/>
    <property type="match status" value="1"/>
</dbReference>
<sequence length="246" mass="27260">MKCSPYLVPNLRIALYYVTGATILILAIFSLGVWGLPLAWPALAMLLVAAGYTTLGPAIYGKRGGRLSPLSRLLLAPTQFCQYLSLLYYRRQCRPWDEVAPGVFIGSMLTRKEATRLTEAGLKAVLDLTAEFSETPDLQVLRYHNIPILDLTALTPAHLTEAVQFIQACRQRGDGVFVHCKAGYSRSANVVGAYLMAAGICRTTGEAIARLRQVRPSIVIRPEVRNSLRQFEQMLQASCWSKEGER</sequence>
<proteinExistence type="predicted"/>
<keyword evidence="2" id="KW-0904">Protein phosphatase</keyword>
<keyword evidence="3" id="KW-0812">Transmembrane</keyword>
<evidence type="ECO:0000256" key="2">
    <source>
        <dbReference type="ARBA" id="ARBA00022912"/>
    </source>
</evidence>
<gene>
    <name evidence="6" type="ORF">IB75_09195</name>
</gene>
<dbReference type="PANTHER" id="PTHR47216:SF4">
    <property type="entry name" value="OS01G0859400 PROTEIN"/>
    <property type="match status" value="1"/>
</dbReference>
<keyword evidence="1" id="KW-0378">Hydrolase</keyword>
<protein>
    <submittedName>
        <fullName evidence="6">Phosphatase</fullName>
    </submittedName>
</protein>
<dbReference type="PROSITE" id="PS00383">
    <property type="entry name" value="TYR_PHOSPHATASE_1"/>
    <property type="match status" value="1"/>
</dbReference>
<dbReference type="InterPro" id="IPR000340">
    <property type="entry name" value="Dual-sp_phosphatase_cat-dom"/>
</dbReference>
<dbReference type="OrthoDB" id="256494at2"/>
<dbReference type="InterPro" id="IPR016130">
    <property type="entry name" value="Tyr_Pase_AS"/>
</dbReference>
<dbReference type="Gene3D" id="3.90.190.10">
    <property type="entry name" value="Protein tyrosine phosphatase superfamily"/>
    <property type="match status" value="1"/>
</dbReference>
<dbReference type="EMBL" id="JPGN01000055">
    <property type="protein sequence ID" value="KFI19315.1"/>
    <property type="molecule type" value="Genomic_DNA"/>
</dbReference>
<dbReference type="InterPro" id="IPR000387">
    <property type="entry name" value="Tyr_Pase_dom"/>
</dbReference>